<gene>
    <name evidence="9" type="ORF">HKI87_09g57710</name>
</gene>
<comment type="subcellular location">
    <subcellularLocation>
        <location evidence="1">Nucleus</location>
    </subcellularLocation>
</comment>
<dbReference type="GO" id="GO:0005524">
    <property type="term" value="F:ATP binding"/>
    <property type="evidence" value="ECO:0007669"/>
    <property type="project" value="UniProtKB-KW"/>
</dbReference>
<dbReference type="GO" id="GO:0033063">
    <property type="term" value="C:Rad51B-Rad51C-Rad51D-XRCC2 complex"/>
    <property type="evidence" value="ECO:0007669"/>
    <property type="project" value="TreeGrafter"/>
</dbReference>
<keyword evidence="3" id="KW-0227">DNA damage</keyword>
<dbReference type="GO" id="GO:0005657">
    <property type="term" value="C:replication fork"/>
    <property type="evidence" value="ECO:0007669"/>
    <property type="project" value="TreeGrafter"/>
</dbReference>
<dbReference type="SMART" id="SM00382">
    <property type="entry name" value="AAA"/>
    <property type="match status" value="1"/>
</dbReference>
<proteinExistence type="predicted"/>
<dbReference type="PANTHER" id="PTHR46239:SF1">
    <property type="entry name" value="DNA REPAIR PROTEIN RAD51 HOMOLOG 3"/>
    <property type="match status" value="1"/>
</dbReference>
<dbReference type="Gene3D" id="3.40.50.300">
    <property type="entry name" value="P-loop containing nucleotide triphosphate hydrolases"/>
    <property type="match status" value="1"/>
</dbReference>
<evidence type="ECO:0000313" key="10">
    <source>
        <dbReference type="Proteomes" id="UP001472866"/>
    </source>
</evidence>
<organism evidence="9 10">
    <name type="scientific">Chloropicon roscoffensis</name>
    <dbReference type="NCBI Taxonomy" id="1461544"/>
    <lineage>
        <taxon>Eukaryota</taxon>
        <taxon>Viridiplantae</taxon>
        <taxon>Chlorophyta</taxon>
        <taxon>Chloropicophyceae</taxon>
        <taxon>Chloropicales</taxon>
        <taxon>Chloropicaceae</taxon>
        <taxon>Chloropicon</taxon>
    </lineage>
</organism>
<dbReference type="Pfam" id="PF08423">
    <property type="entry name" value="Rad51"/>
    <property type="match status" value="1"/>
</dbReference>
<dbReference type="InterPro" id="IPR052093">
    <property type="entry name" value="HR_Repair_Mediator"/>
</dbReference>
<evidence type="ECO:0000259" key="8">
    <source>
        <dbReference type="PROSITE" id="PS50162"/>
    </source>
</evidence>
<dbReference type="PROSITE" id="PS50162">
    <property type="entry name" value="RECA_2"/>
    <property type="match status" value="1"/>
</dbReference>
<dbReference type="InterPro" id="IPR016467">
    <property type="entry name" value="DNA_recomb/repair_RecA-like"/>
</dbReference>
<dbReference type="InterPro" id="IPR027417">
    <property type="entry name" value="P-loop_NTPase"/>
</dbReference>
<dbReference type="GO" id="GO:0000400">
    <property type="term" value="F:four-way junction DNA binding"/>
    <property type="evidence" value="ECO:0007669"/>
    <property type="project" value="TreeGrafter"/>
</dbReference>
<evidence type="ECO:0000256" key="1">
    <source>
        <dbReference type="ARBA" id="ARBA00004123"/>
    </source>
</evidence>
<dbReference type="GO" id="GO:0008821">
    <property type="term" value="F:crossover junction DNA endonuclease activity"/>
    <property type="evidence" value="ECO:0007669"/>
    <property type="project" value="TreeGrafter"/>
</dbReference>
<dbReference type="EMBL" id="CP151509">
    <property type="protein sequence ID" value="WZN64217.1"/>
    <property type="molecule type" value="Genomic_DNA"/>
</dbReference>
<protein>
    <recommendedName>
        <fullName evidence="7">DNA repair protein RAD51 homolog 3</fullName>
    </recommendedName>
</protein>
<dbReference type="GO" id="GO:0033065">
    <property type="term" value="C:Rad51C-XRCC3 complex"/>
    <property type="evidence" value="ECO:0007669"/>
    <property type="project" value="TreeGrafter"/>
</dbReference>
<feature type="domain" description="RecA family profile 1" evidence="8">
    <location>
        <begin position="83"/>
        <end position="276"/>
    </location>
</feature>
<keyword evidence="4" id="KW-0067">ATP-binding</keyword>
<evidence type="ECO:0000256" key="5">
    <source>
        <dbReference type="ARBA" id="ARBA00023204"/>
    </source>
</evidence>
<accession>A0AAX4PDZ0</accession>
<dbReference type="PIRSF" id="PIRSF005856">
    <property type="entry name" value="Rad51"/>
    <property type="match status" value="1"/>
</dbReference>
<dbReference type="SUPFAM" id="SSF52540">
    <property type="entry name" value="P-loop containing nucleoside triphosphate hydrolases"/>
    <property type="match status" value="1"/>
</dbReference>
<evidence type="ECO:0000313" key="9">
    <source>
        <dbReference type="EMBL" id="WZN64217.1"/>
    </source>
</evidence>
<dbReference type="InterPro" id="IPR020588">
    <property type="entry name" value="RecA_ATP-bd"/>
</dbReference>
<evidence type="ECO:0000256" key="4">
    <source>
        <dbReference type="ARBA" id="ARBA00022840"/>
    </source>
</evidence>
<keyword evidence="6" id="KW-0539">Nucleus</keyword>
<keyword evidence="5" id="KW-0234">DNA repair</keyword>
<dbReference type="Proteomes" id="UP001472866">
    <property type="component" value="Chromosome 09"/>
</dbReference>
<evidence type="ECO:0000256" key="6">
    <source>
        <dbReference type="ARBA" id="ARBA00023242"/>
    </source>
</evidence>
<dbReference type="GO" id="GO:0007131">
    <property type="term" value="P:reciprocal meiotic recombination"/>
    <property type="evidence" value="ECO:0007669"/>
    <property type="project" value="TreeGrafter"/>
</dbReference>
<dbReference type="PANTHER" id="PTHR46239">
    <property type="entry name" value="DNA REPAIR PROTEIN RAD51 HOMOLOG 3 RAD51C"/>
    <property type="match status" value="1"/>
</dbReference>
<reference evidence="9 10" key="1">
    <citation type="submission" date="2024-03" db="EMBL/GenBank/DDBJ databases">
        <title>Complete genome sequence of the green alga Chloropicon roscoffensis RCC1871.</title>
        <authorList>
            <person name="Lemieux C."/>
            <person name="Pombert J.-F."/>
            <person name="Otis C."/>
            <person name="Turmel M."/>
        </authorList>
    </citation>
    <scope>NUCLEOTIDE SEQUENCE [LARGE SCALE GENOMIC DNA]</scope>
    <source>
        <strain evidence="9 10">RCC1871</strain>
    </source>
</reference>
<dbReference type="AlphaFoldDB" id="A0AAX4PDZ0"/>
<name>A0AAX4PDZ0_9CHLO</name>
<evidence type="ECO:0000256" key="7">
    <source>
        <dbReference type="ARBA" id="ARBA00040674"/>
    </source>
</evidence>
<keyword evidence="2" id="KW-0547">Nucleotide-binding</keyword>
<dbReference type="Gene3D" id="1.10.150.20">
    <property type="entry name" value="5' to 3' exonuclease, C-terminal subdomain"/>
    <property type="match status" value="1"/>
</dbReference>
<evidence type="ECO:0000256" key="3">
    <source>
        <dbReference type="ARBA" id="ARBA00022763"/>
    </source>
</evidence>
<dbReference type="GO" id="GO:0140664">
    <property type="term" value="F:ATP-dependent DNA damage sensor activity"/>
    <property type="evidence" value="ECO:0007669"/>
    <property type="project" value="InterPro"/>
</dbReference>
<sequence>MLATCLDAHLVACPPRLRRALVEAGFNNVHDVCHLSAMDLAKEIGASPEDAQQVIDLAKSKAVGACMGAPITFRTALDLFEKPCERIPLGIPRLDASLGGGIRAGQVTEICGPPGAGKTQISMLLSAAAIASRRNQPGVPTCTDREVLYVDTEGSFVPERVEEIALGILGSEAAARQLLSQIQYVRVHSQVEQLALVADLASHLDRHRSIKVVILDSIAFHMRSGGSSSLGSDGSSFANHGSSDFSKRQHAMATMFHLLTELAASRGCCVWVTNHITVRSSGSGGAEAGAGAMAKVVPALGDLWAHVPAERFFVYNTNDFRGLLVHKSPSCPQILIDLSQECGVLFGTGSQRVVQEAQQPPAEET</sequence>
<dbReference type="InterPro" id="IPR013632">
    <property type="entry name" value="Rad51_C"/>
</dbReference>
<dbReference type="GO" id="GO:0000707">
    <property type="term" value="P:meiotic DNA recombinase assembly"/>
    <property type="evidence" value="ECO:0007669"/>
    <property type="project" value="TreeGrafter"/>
</dbReference>
<keyword evidence="10" id="KW-1185">Reference proteome</keyword>
<evidence type="ECO:0000256" key="2">
    <source>
        <dbReference type="ARBA" id="ARBA00022741"/>
    </source>
</evidence>
<dbReference type="InterPro" id="IPR003593">
    <property type="entry name" value="AAA+_ATPase"/>
</dbReference>